<dbReference type="AlphaFoldDB" id="A0A9D1SXU9"/>
<comment type="caution">
    <text evidence="8">The sequence shown here is derived from an EMBL/GenBank/DDBJ whole genome shotgun (WGS) entry which is preliminary data.</text>
</comment>
<gene>
    <name evidence="6" type="primary">ispE</name>
    <name evidence="8" type="ORF">IAB14_06355</name>
</gene>
<keyword evidence="3 6" id="KW-0547">Nucleotide-binding</keyword>
<dbReference type="PIRSF" id="PIRSF010376">
    <property type="entry name" value="IspE"/>
    <property type="match status" value="1"/>
</dbReference>
<dbReference type="InterPro" id="IPR004424">
    <property type="entry name" value="IspE"/>
</dbReference>
<organism evidence="8 9">
    <name type="scientific">Candidatus Stercoripulliclostridium merdipullorum</name>
    <dbReference type="NCBI Taxonomy" id="2840952"/>
    <lineage>
        <taxon>Bacteria</taxon>
        <taxon>Bacillati</taxon>
        <taxon>Bacillota</taxon>
        <taxon>Clostridia</taxon>
        <taxon>Eubacteriales</taxon>
        <taxon>Candidatus Stercoripulliclostridium</taxon>
    </lineage>
</organism>
<dbReference type="HAMAP" id="MF_00061">
    <property type="entry name" value="IspE"/>
    <property type="match status" value="1"/>
</dbReference>
<dbReference type="Pfam" id="PF00288">
    <property type="entry name" value="GHMP_kinases_N"/>
    <property type="match status" value="1"/>
</dbReference>
<keyword evidence="5 6" id="KW-0067">ATP-binding</keyword>
<dbReference type="EMBL" id="DVOH01000051">
    <property type="protein sequence ID" value="HIV00715.1"/>
    <property type="molecule type" value="Genomic_DNA"/>
</dbReference>
<feature type="active site" evidence="6">
    <location>
        <position position="135"/>
    </location>
</feature>
<dbReference type="GO" id="GO:0016114">
    <property type="term" value="P:terpenoid biosynthetic process"/>
    <property type="evidence" value="ECO:0007669"/>
    <property type="project" value="InterPro"/>
</dbReference>
<evidence type="ECO:0000256" key="4">
    <source>
        <dbReference type="ARBA" id="ARBA00022777"/>
    </source>
</evidence>
<feature type="active site" evidence="6">
    <location>
        <position position="18"/>
    </location>
</feature>
<dbReference type="GO" id="GO:0050515">
    <property type="term" value="F:4-(cytidine 5'-diphospho)-2-C-methyl-D-erythritol kinase activity"/>
    <property type="evidence" value="ECO:0007669"/>
    <property type="project" value="UniProtKB-UniRule"/>
</dbReference>
<dbReference type="Gene3D" id="3.30.70.890">
    <property type="entry name" value="GHMP kinase, C-terminal domain"/>
    <property type="match status" value="1"/>
</dbReference>
<dbReference type="InterPro" id="IPR006204">
    <property type="entry name" value="GHMP_kinase_N_dom"/>
</dbReference>
<dbReference type="SUPFAM" id="SSF55060">
    <property type="entry name" value="GHMP Kinase, C-terminal domain"/>
    <property type="match status" value="1"/>
</dbReference>
<dbReference type="GO" id="GO:0019288">
    <property type="term" value="P:isopentenyl diphosphate biosynthetic process, methylerythritol 4-phosphate pathway"/>
    <property type="evidence" value="ECO:0007669"/>
    <property type="project" value="UniProtKB-UniRule"/>
</dbReference>
<comment type="caution">
    <text evidence="6">Lacks conserved residue(s) required for the propagation of feature annotation.</text>
</comment>
<dbReference type="InterPro" id="IPR036554">
    <property type="entry name" value="GHMP_kinase_C_sf"/>
</dbReference>
<dbReference type="Proteomes" id="UP000886891">
    <property type="component" value="Unassembled WGS sequence"/>
</dbReference>
<comment type="pathway">
    <text evidence="6">Isoprenoid biosynthesis; isopentenyl diphosphate biosynthesis via DXP pathway; isopentenyl diphosphate from 1-deoxy-D-xylulose 5-phosphate: step 3/6.</text>
</comment>
<dbReference type="SUPFAM" id="SSF54211">
    <property type="entry name" value="Ribosomal protein S5 domain 2-like"/>
    <property type="match status" value="1"/>
</dbReference>
<dbReference type="InterPro" id="IPR014721">
    <property type="entry name" value="Ribsml_uS5_D2-typ_fold_subgr"/>
</dbReference>
<evidence type="ECO:0000256" key="2">
    <source>
        <dbReference type="ARBA" id="ARBA00022679"/>
    </source>
</evidence>
<keyword evidence="2 6" id="KW-0808">Transferase</keyword>
<comment type="similarity">
    <text evidence="6">Belongs to the GHMP kinase family. IspE subfamily.</text>
</comment>
<feature type="domain" description="GHMP kinase N-terminal" evidence="7">
    <location>
        <begin position="72"/>
        <end position="136"/>
    </location>
</feature>
<accession>A0A9D1SXU9</accession>
<dbReference type="PANTHER" id="PTHR43527:SF2">
    <property type="entry name" value="4-DIPHOSPHOCYTIDYL-2-C-METHYL-D-ERYTHRITOL KINASE, CHLOROPLASTIC"/>
    <property type="match status" value="1"/>
</dbReference>
<evidence type="ECO:0000259" key="7">
    <source>
        <dbReference type="Pfam" id="PF00288"/>
    </source>
</evidence>
<evidence type="ECO:0000313" key="9">
    <source>
        <dbReference type="Proteomes" id="UP000886891"/>
    </source>
</evidence>
<evidence type="ECO:0000313" key="8">
    <source>
        <dbReference type="EMBL" id="HIV00715.1"/>
    </source>
</evidence>
<comment type="function">
    <text evidence="6">Catalyzes the phosphorylation of the position 2 hydroxy group of 4-diphosphocytidyl-2C-methyl-D-erythritol.</text>
</comment>
<name>A0A9D1SXU9_9FIRM</name>
<evidence type="ECO:0000256" key="1">
    <source>
        <dbReference type="ARBA" id="ARBA00017473"/>
    </source>
</evidence>
<comment type="catalytic activity">
    <reaction evidence="6">
        <text>4-CDP-2-C-methyl-D-erythritol + ATP = 4-CDP-2-C-methyl-D-erythritol 2-phosphate + ADP + H(+)</text>
        <dbReference type="Rhea" id="RHEA:18437"/>
        <dbReference type="ChEBI" id="CHEBI:15378"/>
        <dbReference type="ChEBI" id="CHEBI:30616"/>
        <dbReference type="ChEBI" id="CHEBI:57823"/>
        <dbReference type="ChEBI" id="CHEBI:57919"/>
        <dbReference type="ChEBI" id="CHEBI:456216"/>
        <dbReference type="EC" id="2.7.1.148"/>
    </reaction>
</comment>
<keyword evidence="6" id="KW-0414">Isoprene biosynthesis</keyword>
<proteinExistence type="inferred from homology"/>
<reference evidence="8" key="2">
    <citation type="journal article" date="2021" name="PeerJ">
        <title>Extensive microbial diversity within the chicken gut microbiome revealed by metagenomics and culture.</title>
        <authorList>
            <person name="Gilroy R."/>
            <person name="Ravi A."/>
            <person name="Getino M."/>
            <person name="Pursley I."/>
            <person name="Horton D.L."/>
            <person name="Alikhan N.F."/>
            <person name="Baker D."/>
            <person name="Gharbi K."/>
            <person name="Hall N."/>
            <person name="Watson M."/>
            <person name="Adriaenssens E.M."/>
            <person name="Foster-Nyarko E."/>
            <person name="Jarju S."/>
            <person name="Secka A."/>
            <person name="Antonio M."/>
            <person name="Oren A."/>
            <person name="Chaudhuri R.R."/>
            <person name="La Ragione R."/>
            <person name="Hildebrand F."/>
            <person name="Pallen M.J."/>
        </authorList>
    </citation>
    <scope>NUCLEOTIDE SEQUENCE</scope>
    <source>
        <strain evidence="8">23406</strain>
    </source>
</reference>
<dbReference type="Gene3D" id="3.30.230.10">
    <property type="match status" value="1"/>
</dbReference>
<dbReference type="PANTHER" id="PTHR43527">
    <property type="entry name" value="4-DIPHOSPHOCYTIDYL-2-C-METHYL-D-ERYTHRITOL KINASE, CHLOROPLASTIC"/>
    <property type="match status" value="1"/>
</dbReference>
<evidence type="ECO:0000256" key="6">
    <source>
        <dbReference type="HAMAP-Rule" id="MF_00061"/>
    </source>
</evidence>
<sequence length="275" mass="28672">MEISAETQKATILAANAKINLSLAVTGKAPNGYHTIDTVILPITLSDTVCVALADTVTVCYTDGRVYPDDVAYKTAKAICKRFGLSGVAVRIDKRIPEGAGLGGSSADAAAVVRAIAALTGMQPDDRTLAAIGSDLPAMVRAKPVRVQGVGDRLGLVEPIDAPVAVAFRGKVDTGAAYALYDRIGGESGEIDAVLRGEQACFNALERAAVALNPSVGLIRQRMVEAGFARVVMTGSGSAVVAIGTKGEDFEGNCIRFRRLSPDIPLTVCRTLVRE</sequence>
<dbReference type="GO" id="GO:0005524">
    <property type="term" value="F:ATP binding"/>
    <property type="evidence" value="ECO:0007669"/>
    <property type="project" value="UniProtKB-UniRule"/>
</dbReference>
<evidence type="ECO:0000256" key="5">
    <source>
        <dbReference type="ARBA" id="ARBA00022840"/>
    </source>
</evidence>
<keyword evidence="4 6" id="KW-0418">Kinase</keyword>
<reference evidence="8" key="1">
    <citation type="submission" date="2020-10" db="EMBL/GenBank/DDBJ databases">
        <authorList>
            <person name="Gilroy R."/>
        </authorList>
    </citation>
    <scope>NUCLEOTIDE SEQUENCE</scope>
    <source>
        <strain evidence="8">23406</strain>
    </source>
</reference>
<evidence type="ECO:0000256" key="3">
    <source>
        <dbReference type="ARBA" id="ARBA00022741"/>
    </source>
</evidence>
<dbReference type="InterPro" id="IPR020568">
    <property type="entry name" value="Ribosomal_Su5_D2-typ_SF"/>
</dbReference>
<protein>
    <recommendedName>
        <fullName evidence="1 6">4-diphosphocytidyl-2-C-methyl-D-erythritol kinase</fullName>
        <shortName evidence="6">CMK</shortName>
        <ecNumber evidence="6">2.7.1.148</ecNumber>
    </recommendedName>
    <alternativeName>
        <fullName evidence="6">4-(cytidine-5'-diphospho)-2-C-methyl-D-erythritol kinase</fullName>
    </alternativeName>
</protein>
<dbReference type="EC" id="2.7.1.148" evidence="6"/>